<keyword evidence="1" id="KW-0812">Transmembrane</keyword>
<name>A0ABT2NZK3_9LACO</name>
<organism evidence="2 3">
    <name type="scientific">Leuconostoc holzapfelii</name>
    <dbReference type="NCBI Taxonomy" id="434464"/>
    <lineage>
        <taxon>Bacteria</taxon>
        <taxon>Bacillati</taxon>
        <taxon>Bacillota</taxon>
        <taxon>Bacilli</taxon>
        <taxon>Lactobacillales</taxon>
        <taxon>Lactobacillaceae</taxon>
        <taxon>Leuconostoc</taxon>
    </lineage>
</organism>
<feature type="transmembrane region" description="Helical" evidence="1">
    <location>
        <begin position="107"/>
        <end position="125"/>
    </location>
</feature>
<evidence type="ECO:0000313" key="2">
    <source>
        <dbReference type="EMBL" id="MCT8389821.1"/>
    </source>
</evidence>
<evidence type="ECO:0000256" key="1">
    <source>
        <dbReference type="SAM" id="Phobius"/>
    </source>
</evidence>
<feature type="transmembrane region" description="Helical" evidence="1">
    <location>
        <begin position="81"/>
        <end position="101"/>
    </location>
</feature>
<feature type="transmembrane region" description="Helical" evidence="1">
    <location>
        <begin position="47"/>
        <end position="69"/>
    </location>
</feature>
<keyword evidence="1" id="KW-0472">Membrane</keyword>
<dbReference type="InterPro" id="IPR021560">
    <property type="entry name" value="DUF3021"/>
</dbReference>
<evidence type="ECO:0000313" key="3">
    <source>
        <dbReference type="Proteomes" id="UP001525857"/>
    </source>
</evidence>
<dbReference type="Pfam" id="PF11457">
    <property type="entry name" value="DUF3021"/>
    <property type="match status" value="1"/>
</dbReference>
<reference evidence="2 3" key="1">
    <citation type="submission" date="2018-08" db="EMBL/GenBank/DDBJ databases">
        <title>Draft genome sequences of Leuconostoc spp. and Weissella spp. with biocontrol potential.</title>
        <authorList>
            <person name="Lo R."/>
            <person name="Ho V.T.T."/>
            <person name="Turner M.S."/>
        </authorList>
    </citation>
    <scope>NUCLEOTIDE SEQUENCE [LARGE SCALE GENOMIC DNA]</scope>
    <source>
        <strain evidence="2 3">733</strain>
    </source>
</reference>
<proteinExistence type="predicted"/>
<keyword evidence="1" id="KW-1133">Transmembrane helix</keyword>
<feature type="transmembrane region" description="Helical" evidence="1">
    <location>
        <begin position="137"/>
        <end position="155"/>
    </location>
</feature>
<comment type="caution">
    <text evidence="2">The sequence shown here is derived from an EMBL/GenBank/DDBJ whole genome shotgun (WGS) entry which is preliminary data.</text>
</comment>
<dbReference type="Proteomes" id="UP001525857">
    <property type="component" value="Unassembled WGS sequence"/>
</dbReference>
<dbReference type="EMBL" id="QVOV01000008">
    <property type="protein sequence ID" value="MCT8389821.1"/>
    <property type="molecule type" value="Genomic_DNA"/>
</dbReference>
<gene>
    <name evidence="2" type="ORF">D0501_07010</name>
</gene>
<keyword evidence="3" id="KW-1185">Reference proteome</keyword>
<accession>A0ABT2NZK3</accession>
<sequence length="156" mass="17714">MMEVILQVDETNQIPKIIVSTSQKTPYFEHLVSSPSFVAKFETPLDALTVAIMIWGAMGVVFFFSHYIFLLEKLSITQQTIYHFIATYCGYTLLALCAGWFPNTLSWFIFYTGIFVLVYCIIWYVSMTEAKKLTAELNVVLISGGFLVINLPCLLP</sequence>
<protein>
    <submittedName>
        <fullName evidence="2">DUF3021 domain-containing protein</fullName>
    </submittedName>
</protein>